<dbReference type="InterPro" id="IPR011011">
    <property type="entry name" value="Znf_FYVE_PHD"/>
</dbReference>
<gene>
    <name evidence="5" type="ORF">BRAFLDRAFT_111070</name>
</gene>
<feature type="domain" description="Zinc finger PHD-type" evidence="4">
    <location>
        <begin position="140"/>
        <end position="192"/>
    </location>
</feature>
<dbReference type="InterPro" id="IPR019786">
    <property type="entry name" value="Zinc_finger_PHD-type_CS"/>
</dbReference>
<evidence type="ECO:0000256" key="2">
    <source>
        <dbReference type="ARBA" id="ARBA00022771"/>
    </source>
</evidence>
<organism>
    <name type="scientific">Branchiostoma floridae</name>
    <name type="common">Florida lancelet</name>
    <name type="synonym">Amphioxus</name>
    <dbReference type="NCBI Taxonomy" id="7739"/>
    <lineage>
        <taxon>Eukaryota</taxon>
        <taxon>Metazoa</taxon>
        <taxon>Chordata</taxon>
        <taxon>Cephalochordata</taxon>
        <taxon>Leptocardii</taxon>
        <taxon>Amphioxiformes</taxon>
        <taxon>Branchiostomatidae</taxon>
        <taxon>Branchiostoma</taxon>
    </lineage>
</organism>
<dbReference type="InterPro" id="IPR009689">
    <property type="entry name" value="DUF1280"/>
</dbReference>
<dbReference type="GO" id="GO:0008270">
    <property type="term" value="F:zinc ion binding"/>
    <property type="evidence" value="ECO:0007669"/>
    <property type="project" value="UniProtKB-KW"/>
</dbReference>
<sequence>MMAFLTEVWITILGDHGAGSFKMAFQPLNTMCPNSKLNTIVCCVFKAKDTSNGHFVTGMPEVMEEETGMPRKSLADKVHLSRKTARSATQRTWSPQMWPGRTQHENQMGQEQVPAFLSKMTEQFIQTSDGNSTKCALMKDCTCAELCESSWIQCDNCHQWVHMGCAGLQKKDPRAVYLSFEHKACLNCQVCKPHDKTSLEDTTC</sequence>
<keyword evidence="3" id="KW-0862">Zinc</keyword>
<dbReference type="PROSITE" id="PS01359">
    <property type="entry name" value="ZF_PHD_1"/>
    <property type="match status" value="1"/>
</dbReference>
<dbReference type="InterPro" id="IPR013083">
    <property type="entry name" value="Znf_RING/FYVE/PHD"/>
</dbReference>
<dbReference type="Pfam" id="PF06918">
    <property type="entry name" value="DUF1280"/>
    <property type="match status" value="1"/>
</dbReference>
<evidence type="ECO:0000256" key="3">
    <source>
        <dbReference type="ARBA" id="ARBA00022833"/>
    </source>
</evidence>
<dbReference type="PANTHER" id="PTHR31424:SF6">
    <property type="match status" value="1"/>
</dbReference>
<dbReference type="SUPFAM" id="SSF57903">
    <property type="entry name" value="FYVE/PHD zinc finger"/>
    <property type="match status" value="1"/>
</dbReference>
<evidence type="ECO:0000256" key="1">
    <source>
        <dbReference type="ARBA" id="ARBA00022723"/>
    </source>
</evidence>
<dbReference type="AlphaFoldDB" id="C4A058"/>
<dbReference type="SMART" id="SM00249">
    <property type="entry name" value="PHD"/>
    <property type="match status" value="1"/>
</dbReference>
<dbReference type="InterPro" id="IPR001965">
    <property type="entry name" value="Znf_PHD"/>
</dbReference>
<reference evidence="5" key="1">
    <citation type="journal article" date="2008" name="Nature">
        <title>The amphioxus genome and the evolution of the chordate karyotype.</title>
        <authorList>
            <consortium name="US DOE Joint Genome Institute (JGI-PGF)"/>
            <person name="Putnam N.H."/>
            <person name="Butts T."/>
            <person name="Ferrier D.E.K."/>
            <person name="Furlong R.F."/>
            <person name="Hellsten U."/>
            <person name="Kawashima T."/>
            <person name="Robinson-Rechavi M."/>
            <person name="Shoguchi E."/>
            <person name="Terry A."/>
            <person name="Yu J.-K."/>
            <person name="Benito-Gutierrez E.L."/>
            <person name="Dubchak I."/>
            <person name="Garcia-Fernandez J."/>
            <person name="Gibson-Brown J.J."/>
            <person name="Grigoriev I.V."/>
            <person name="Horton A.C."/>
            <person name="de Jong P.J."/>
            <person name="Jurka J."/>
            <person name="Kapitonov V.V."/>
            <person name="Kohara Y."/>
            <person name="Kuroki Y."/>
            <person name="Lindquist E."/>
            <person name="Lucas S."/>
            <person name="Osoegawa K."/>
            <person name="Pennacchio L.A."/>
            <person name="Salamov A.A."/>
            <person name="Satou Y."/>
            <person name="Sauka-Spengler T."/>
            <person name="Schmutz J."/>
            <person name="Shin-I T."/>
            <person name="Toyoda A."/>
            <person name="Bronner-Fraser M."/>
            <person name="Fujiyama A."/>
            <person name="Holland L.Z."/>
            <person name="Holland P.W.H."/>
            <person name="Satoh N."/>
            <person name="Rokhsar D.S."/>
        </authorList>
    </citation>
    <scope>NUCLEOTIDE SEQUENCE [LARGE SCALE GENOMIC DNA]</scope>
    <source>
        <strain evidence="5">S238N-H82</strain>
        <tissue evidence="5">Testes</tissue>
    </source>
</reference>
<dbReference type="EMBL" id="GG666784">
    <property type="protein sequence ID" value="EEN41826.1"/>
    <property type="molecule type" value="Genomic_DNA"/>
</dbReference>
<proteinExistence type="predicted"/>
<keyword evidence="1" id="KW-0479">Metal-binding</keyword>
<name>C4A058_BRAFL</name>
<protein>
    <recommendedName>
        <fullName evidence="4">Zinc finger PHD-type domain-containing protein</fullName>
    </recommendedName>
</protein>
<keyword evidence="2" id="KW-0863">Zinc-finger</keyword>
<dbReference type="InParanoid" id="C4A058"/>
<accession>C4A058</accession>
<evidence type="ECO:0000259" key="4">
    <source>
        <dbReference type="SMART" id="SM00249"/>
    </source>
</evidence>
<dbReference type="PANTHER" id="PTHR31424">
    <property type="entry name" value="PROTEIN CBG23806"/>
    <property type="match status" value="1"/>
</dbReference>
<evidence type="ECO:0000313" key="5">
    <source>
        <dbReference type="EMBL" id="EEN41826.1"/>
    </source>
</evidence>
<dbReference type="Gene3D" id="3.30.40.10">
    <property type="entry name" value="Zinc/RING finger domain, C3HC4 (zinc finger)"/>
    <property type="match status" value="1"/>
</dbReference>